<accession>A0A6J6UVY2</accession>
<evidence type="ECO:0000313" key="1">
    <source>
        <dbReference type="EMBL" id="CAB4763464.1"/>
    </source>
</evidence>
<dbReference type="AlphaFoldDB" id="A0A6J6UVY2"/>
<organism evidence="1">
    <name type="scientific">freshwater metagenome</name>
    <dbReference type="NCBI Taxonomy" id="449393"/>
    <lineage>
        <taxon>unclassified sequences</taxon>
        <taxon>metagenomes</taxon>
        <taxon>ecological metagenomes</taxon>
    </lineage>
</organism>
<gene>
    <name evidence="1" type="ORF">UFOPK2806_01853</name>
</gene>
<name>A0A6J6UVY2_9ZZZZ</name>
<proteinExistence type="predicted"/>
<sequence>MKTVGIREFRDQATTLMAGNETLIIERHGTPIGFFVPVVATDRHAGRDALGALGAVVEQVLEQTGIDEDALVREITGKRTHR</sequence>
<dbReference type="EMBL" id="CAEZYY010000030">
    <property type="protein sequence ID" value="CAB4763464.1"/>
    <property type="molecule type" value="Genomic_DNA"/>
</dbReference>
<reference evidence="1" key="1">
    <citation type="submission" date="2020-05" db="EMBL/GenBank/DDBJ databases">
        <authorList>
            <person name="Chiriac C."/>
            <person name="Salcher M."/>
            <person name="Ghai R."/>
            <person name="Kavagutti S V."/>
        </authorList>
    </citation>
    <scope>NUCLEOTIDE SEQUENCE</scope>
</reference>
<protein>
    <submittedName>
        <fullName evidence="1">Unannotated protein</fullName>
    </submittedName>
</protein>